<name>A0ABW3SHV6_9BACL</name>
<dbReference type="EMBL" id="JBHTKZ010000065">
    <property type="protein sequence ID" value="MFD1184037.1"/>
    <property type="molecule type" value="Genomic_DNA"/>
</dbReference>
<comment type="caution">
    <text evidence="1">The sequence shown here is derived from an EMBL/GenBank/DDBJ whole genome shotgun (WGS) entry which is preliminary data.</text>
</comment>
<protein>
    <submittedName>
        <fullName evidence="1">Uncharacterized protein</fullName>
    </submittedName>
</protein>
<evidence type="ECO:0000313" key="2">
    <source>
        <dbReference type="Proteomes" id="UP001597211"/>
    </source>
</evidence>
<gene>
    <name evidence="1" type="ORF">ACFQ2Z_22060</name>
</gene>
<dbReference type="RefSeq" id="WP_240271241.1">
    <property type="nucleotide sequence ID" value="NZ_JAKSXN010000076.1"/>
</dbReference>
<dbReference type="Proteomes" id="UP001597211">
    <property type="component" value="Unassembled WGS sequence"/>
</dbReference>
<organism evidence="1 2">
    <name type="scientific">Paenibacillus timonensis</name>
    <dbReference type="NCBI Taxonomy" id="225915"/>
    <lineage>
        <taxon>Bacteria</taxon>
        <taxon>Bacillati</taxon>
        <taxon>Bacillota</taxon>
        <taxon>Bacilli</taxon>
        <taxon>Bacillales</taxon>
        <taxon>Paenibacillaceae</taxon>
        <taxon>Paenibacillus</taxon>
    </lineage>
</organism>
<reference evidence="2" key="1">
    <citation type="journal article" date="2019" name="Int. J. Syst. Evol. Microbiol.">
        <title>The Global Catalogue of Microorganisms (GCM) 10K type strain sequencing project: providing services to taxonomists for standard genome sequencing and annotation.</title>
        <authorList>
            <consortium name="The Broad Institute Genomics Platform"/>
            <consortium name="The Broad Institute Genome Sequencing Center for Infectious Disease"/>
            <person name="Wu L."/>
            <person name="Ma J."/>
        </authorList>
    </citation>
    <scope>NUCLEOTIDE SEQUENCE [LARGE SCALE GENOMIC DNA]</scope>
    <source>
        <strain evidence="2">CCUG 48216</strain>
    </source>
</reference>
<proteinExistence type="predicted"/>
<accession>A0ABW3SHV6</accession>
<sequence length="135" mass="15772">MNQLACAMYLIRFSNVLIEFLDEKEKLEFLQIVPRWEFGNLDTMLVPYINQKYDVRFIRGIKELLAKGLIGIKDELVHIVPSFNISIESELIRRIQKKAYYASRIVKETNITSLNKKISQISGEQLWGKFSLSTE</sequence>
<keyword evidence="2" id="KW-1185">Reference proteome</keyword>
<evidence type="ECO:0000313" key="1">
    <source>
        <dbReference type="EMBL" id="MFD1184037.1"/>
    </source>
</evidence>